<dbReference type="Proteomes" id="UP001335648">
    <property type="component" value="Unassembled WGS sequence"/>
</dbReference>
<dbReference type="EMBL" id="JAULUE010002046">
    <property type="protein sequence ID" value="KAK5915955.1"/>
    <property type="molecule type" value="Genomic_DNA"/>
</dbReference>
<reference evidence="2 3" key="1">
    <citation type="journal article" date="2023" name="Mol. Biol. Evol.">
        <title>Genomics of Secondarily Temperate Adaptation in the Only Non-Antarctic Icefish.</title>
        <authorList>
            <person name="Rivera-Colon A.G."/>
            <person name="Rayamajhi N."/>
            <person name="Minhas B.F."/>
            <person name="Madrigal G."/>
            <person name="Bilyk K.T."/>
            <person name="Yoon V."/>
            <person name="Hune M."/>
            <person name="Gregory S."/>
            <person name="Cheng C.H.C."/>
            <person name="Catchen J.M."/>
        </authorList>
    </citation>
    <scope>NUCLEOTIDE SEQUENCE [LARGE SCALE GENOMIC DNA]</scope>
    <source>
        <strain evidence="2">JC2023a</strain>
    </source>
</reference>
<proteinExistence type="predicted"/>
<keyword evidence="3" id="KW-1185">Reference proteome</keyword>
<gene>
    <name evidence="2" type="ORF">CesoFtcFv8_001501</name>
</gene>
<protein>
    <recommendedName>
        <fullName evidence="4">Coiled-coil domain-containing protein 63</fullName>
    </recommendedName>
</protein>
<accession>A0AAN8D769</accession>
<comment type="caution">
    <text evidence="2">The sequence shown here is derived from an EMBL/GenBank/DDBJ whole genome shotgun (WGS) entry which is preliminary data.</text>
</comment>
<name>A0AAN8D769_9TELE</name>
<feature type="coiled-coil region" evidence="1">
    <location>
        <begin position="264"/>
        <end position="298"/>
    </location>
</feature>
<evidence type="ECO:0000256" key="1">
    <source>
        <dbReference type="SAM" id="Coils"/>
    </source>
</evidence>
<organism evidence="2 3">
    <name type="scientific">Champsocephalus esox</name>
    <name type="common">pike icefish</name>
    <dbReference type="NCBI Taxonomy" id="159716"/>
    <lineage>
        <taxon>Eukaryota</taxon>
        <taxon>Metazoa</taxon>
        <taxon>Chordata</taxon>
        <taxon>Craniata</taxon>
        <taxon>Vertebrata</taxon>
        <taxon>Euteleostomi</taxon>
        <taxon>Actinopterygii</taxon>
        <taxon>Neopterygii</taxon>
        <taxon>Teleostei</taxon>
        <taxon>Neoteleostei</taxon>
        <taxon>Acanthomorphata</taxon>
        <taxon>Eupercaria</taxon>
        <taxon>Perciformes</taxon>
        <taxon>Notothenioidei</taxon>
        <taxon>Channichthyidae</taxon>
        <taxon>Champsocephalus</taxon>
    </lineage>
</organism>
<feature type="coiled-coil region" evidence="1">
    <location>
        <begin position="105"/>
        <end position="139"/>
    </location>
</feature>
<evidence type="ECO:0000313" key="3">
    <source>
        <dbReference type="Proteomes" id="UP001335648"/>
    </source>
</evidence>
<sequence>MSWRKTVLSWVCAGKRTTSPDIEQPQGPTSLQSEFQSVSEETEAIRESNRVLSSQIEQVNVETAQDEDLVNRLKSERDQQRGLTEVNKRLQCVLRDLCKRKTKDPAILREKLQAAQEEKQNLEQRNDIMRQEILLLGQKSQHDDDMERQLEIVKVEMKSMIVKNKALSVKVQQLLRKVTRRDSLRSKMNTQREKNSIWTQRNIALEREVMEITGVISEDRRMREESYAIRAERNAQKKENRVLKKTIVYLREQSQRQKPFHDIYNALKAAVDAQAEEKENLMRDINFFHKEIERKDKQHGDVLRIEREKRKMAFENSLLRVDFESLFVKLTANETRTRDSDFLATGKDTASLLRDDVALKLREMQAIRERMGAMEEESDALLLAHAQELCKERPKIGPWTIQINRGARMSQRSWAYELC</sequence>
<keyword evidence="1" id="KW-0175">Coiled coil</keyword>
<evidence type="ECO:0000313" key="2">
    <source>
        <dbReference type="EMBL" id="KAK5915955.1"/>
    </source>
</evidence>
<dbReference type="AlphaFoldDB" id="A0AAN8D769"/>
<evidence type="ECO:0008006" key="4">
    <source>
        <dbReference type="Google" id="ProtNLM"/>
    </source>
</evidence>